<keyword evidence="3 7" id="KW-1133">Transmembrane helix</keyword>
<protein>
    <recommendedName>
        <fullName evidence="9">TM7S3/TM198-like domain-containing protein</fullName>
    </recommendedName>
</protein>
<keyword evidence="8" id="KW-0732">Signal</keyword>
<keyword evidence="5" id="KW-0175">Coiled coil</keyword>
<dbReference type="PANTHER" id="PTHR39469:SF1">
    <property type="entry name" value="DUF4203 DOMAIN-CONTAINING PROTEIN"/>
    <property type="match status" value="1"/>
</dbReference>
<feature type="signal peptide" evidence="8">
    <location>
        <begin position="1"/>
        <end position="26"/>
    </location>
</feature>
<evidence type="ECO:0000259" key="9">
    <source>
        <dbReference type="Pfam" id="PF13886"/>
    </source>
</evidence>
<dbReference type="AlphaFoldDB" id="A0A9P6HHW6"/>
<feature type="transmembrane region" description="Helical" evidence="7">
    <location>
        <begin position="133"/>
        <end position="155"/>
    </location>
</feature>
<feature type="coiled-coil region" evidence="5">
    <location>
        <begin position="459"/>
        <end position="486"/>
    </location>
</feature>
<feature type="chain" id="PRO_5040183198" description="TM7S3/TM198-like domain-containing protein" evidence="8">
    <location>
        <begin position="27"/>
        <end position="835"/>
    </location>
</feature>
<dbReference type="GO" id="GO:0016020">
    <property type="term" value="C:membrane"/>
    <property type="evidence" value="ECO:0007669"/>
    <property type="project" value="UniProtKB-SubCell"/>
</dbReference>
<dbReference type="OrthoDB" id="102260at2759"/>
<feature type="domain" description="TM7S3/TM198-like" evidence="9">
    <location>
        <begin position="111"/>
        <end position="320"/>
    </location>
</feature>
<feature type="transmembrane region" description="Helical" evidence="7">
    <location>
        <begin position="219"/>
        <end position="239"/>
    </location>
</feature>
<accession>A0A9P6HHW6</accession>
<evidence type="ECO:0000256" key="1">
    <source>
        <dbReference type="ARBA" id="ARBA00004141"/>
    </source>
</evidence>
<evidence type="ECO:0000256" key="2">
    <source>
        <dbReference type="ARBA" id="ARBA00022692"/>
    </source>
</evidence>
<name>A0A9P6HHW6_9AGAM</name>
<sequence>MLGLIHPLLRAAVLVLGLASLAVVEAQSSSNSSSQTPSPTISFSVSTTTSVSNLVSGLSTIQVSSVFPVTYLYPLSASSTTPTATASPSATSSPAQIRLDTTLDPGFGVLGAILILTGIPSAFLGHKNRWTSFFLIGFYTLSLVCLVLILQFGVLQQVHPPSSTLRGLFVLACVVAGGAGGAITIFFWKLSRYLIGGWGGFSLALFIQCFRDGGLIREISYRWIMFIGVSVIGFCICTIPKIHYHVMLVSTGFVGATAVMLGIDCFTTAGLKEFYMWNLGFRSLFPKYSGNGIQFPVTQVMQIELGLMVAVALMGIALQLRILKLLQRKLKEISEMQKRQNEEEERRAADRFAGLDMEKQEWEAQRKSVLQHGRNDSDLSGVALLEGKGSAPGSPQPDDYNTLVNGQRPRYQSGVSDLMTEEGRRSQSPGAIPALDLGRGIEGTVPQDYLADSKEISRIEEEVRTREKLRQEIEDIRKSIVYLEDAAPPRSNRPSLASRTDVIGYRDGSRSRTNSLELGAMMRSSSTGVTRPKSAPLPEDWDAYVRDRKLLQPPSGISAPIQTSAPPMTQRTSMSAALLDAVANRQKIESMLGVKPSLPVEGSSSHSYQLIPQRSQDSEDAALAFAVPSTRTPHVRSKSAGLPVTILPPQKASTHQPTQGDKTPPPRVATYEELAERHQRKIRDMQAPLTKAEREAAELGDAKKRWERAKALEKESVTKRQADMVAALAREEKKKKKEQRGGSGSGPELAADIDNAEQTRSLSADKLGTLPGGSINPNSKRMSVMKVEDWKRSQMEQASPDEMGMKKRESVPFPRNASTNQRRSGSGFLVRDPPR</sequence>
<feature type="transmembrane region" description="Helical" evidence="7">
    <location>
        <begin position="167"/>
        <end position="188"/>
    </location>
</feature>
<reference evidence="10" key="2">
    <citation type="submission" date="2020-11" db="EMBL/GenBank/DDBJ databases">
        <authorList>
            <consortium name="DOE Joint Genome Institute"/>
            <person name="Kuo A."/>
            <person name="Miyauchi S."/>
            <person name="Kiss E."/>
            <person name="Drula E."/>
            <person name="Kohler A."/>
            <person name="Sanchez-Garcia M."/>
            <person name="Andreopoulos B."/>
            <person name="Barry K.W."/>
            <person name="Bonito G."/>
            <person name="Buee M."/>
            <person name="Carver A."/>
            <person name="Chen C."/>
            <person name="Cichocki N."/>
            <person name="Clum A."/>
            <person name="Culley D."/>
            <person name="Crous P.W."/>
            <person name="Fauchery L."/>
            <person name="Girlanda M."/>
            <person name="Hayes R."/>
            <person name="Keri Z."/>
            <person name="Labutti K."/>
            <person name="Lipzen A."/>
            <person name="Lombard V."/>
            <person name="Magnuson J."/>
            <person name="Maillard F."/>
            <person name="Morin E."/>
            <person name="Murat C."/>
            <person name="Nolan M."/>
            <person name="Ohm R."/>
            <person name="Pangilinan J."/>
            <person name="Pereira M."/>
            <person name="Perotto S."/>
            <person name="Peter M."/>
            <person name="Riley R."/>
            <person name="Sitrit Y."/>
            <person name="Stielow B."/>
            <person name="Szollosi G."/>
            <person name="Zifcakova L."/>
            <person name="Stursova M."/>
            <person name="Spatafora J.W."/>
            <person name="Tedersoo L."/>
            <person name="Vaario L.-M."/>
            <person name="Yamada A."/>
            <person name="Yan M."/>
            <person name="Wang P."/>
            <person name="Xu J."/>
            <person name="Bruns T."/>
            <person name="Baldrian P."/>
            <person name="Vilgalys R."/>
            <person name="Henrissat B."/>
            <person name="Grigoriev I.V."/>
            <person name="Hibbett D."/>
            <person name="Nagy L.G."/>
            <person name="Martin F.M."/>
        </authorList>
    </citation>
    <scope>NUCLEOTIDE SEQUENCE</scope>
    <source>
        <strain evidence="10">UH-Tt-Lm1</strain>
    </source>
</reference>
<keyword evidence="4 7" id="KW-0472">Membrane</keyword>
<reference evidence="10" key="1">
    <citation type="journal article" date="2020" name="Nat. Commun.">
        <title>Large-scale genome sequencing of mycorrhizal fungi provides insights into the early evolution of symbiotic traits.</title>
        <authorList>
            <person name="Miyauchi S."/>
            <person name="Kiss E."/>
            <person name="Kuo A."/>
            <person name="Drula E."/>
            <person name="Kohler A."/>
            <person name="Sanchez-Garcia M."/>
            <person name="Morin E."/>
            <person name="Andreopoulos B."/>
            <person name="Barry K.W."/>
            <person name="Bonito G."/>
            <person name="Buee M."/>
            <person name="Carver A."/>
            <person name="Chen C."/>
            <person name="Cichocki N."/>
            <person name="Clum A."/>
            <person name="Culley D."/>
            <person name="Crous P.W."/>
            <person name="Fauchery L."/>
            <person name="Girlanda M."/>
            <person name="Hayes R.D."/>
            <person name="Keri Z."/>
            <person name="LaButti K."/>
            <person name="Lipzen A."/>
            <person name="Lombard V."/>
            <person name="Magnuson J."/>
            <person name="Maillard F."/>
            <person name="Murat C."/>
            <person name="Nolan M."/>
            <person name="Ohm R.A."/>
            <person name="Pangilinan J."/>
            <person name="Pereira M.F."/>
            <person name="Perotto S."/>
            <person name="Peter M."/>
            <person name="Pfister S."/>
            <person name="Riley R."/>
            <person name="Sitrit Y."/>
            <person name="Stielow J.B."/>
            <person name="Szollosi G."/>
            <person name="Zifcakova L."/>
            <person name="Stursova M."/>
            <person name="Spatafora J.W."/>
            <person name="Tedersoo L."/>
            <person name="Vaario L.M."/>
            <person name="Yamada A."/>
            <person name="Yan M."/>
            <person name="Wang P."/>
            <person name="Xu J."/>
            <person name="Bruns T."/>
            <person name="Baldrian P."/>
            <person name="Vilgalys R."/>
            <person name="Dunand C."/>
            <person name="Henrissat B."/>
            <person name="Grigoriev I.V."/>
            <person name="Hibbett D."/>
            <person name="Nagy L.G."/>
            <person name="Martin F.M."/>
        </authorList>
    </citation>
    <scope>NUCLEOTIDE SEQUENCE</scope>
    <source>
        <strain evidence="10">UH-Tt-Lm1</strain>
    </source>
</reference>
<evidence type="ECO:0000313" key="10">
    <source>
        <dbReference type="EMBL" id="KAF9787219.1"/>
    </source>
</evidence>
<evidence type="ECO:0000313" key="11">
    <source>
        <dbReference type="Proteomes" id="UP000736335"/>
    </source>
</evidence>
<dbReference type="Pfam" id="PF13886">
    <property type="entry name" value="TM7S3_TM198"/>
    <property type="match status" value="1"/>
</dbReference>
<feature type="transmembrane region" description="Helical" evidence="7">
    <location>
        <begin position="195"/>
        <end position="213"/>
    </location>
</feature>
<proteinExistence type="predicted"/>
<evidence type="ECO:0000256" key="4">
    <source>
        <dbReference type="ARBA" id="ARBA00023136"/>
    </source>
</evidence>
<keyword evidence="11" id="KW-1185">Reference proteome</keyword>
<comment type="subcellular location">
    <subcellularLocation>
        <location evidence="1">Membrane</location>
        <topology evidence="1">Multi-pass membrane protein</topology>
    </subcellularLocation>
</comment>
<feature type="region of interest" description="Disordered" evidence="6">
    <location>
        <begin position="383"/>
        <end position="439"/>
    </location>
</feature>
<feature type="transmembrane region" description="Helical" evidence="7">
    <location>
        <begin position="107"/>
        <end position="126"/>
    </location>
</feature>
<feature type="compositionally biased region" description="Basic and acidic residues" evidence="6">
    <location>
        <begin position="691"/>
        <end position="722"/>
    </location>
</feature>
<evidence type="ECO:0000256" key="5">
    <source>
        <dbReference type="SAM" id="Coils"/>
    </source>
</evidence>
<evidence type="ECO:0000256" key="3">
    <source>
        <dbReference type="ARBA" id="ARBA00022989"/>
    </source>
</evidence>
<dbReference type="EMBL" id="WIUZ02000005">
    <property type="protein sequence ID" value="KAF9787219.1"/>
    <property type="molecule type" value="Genomic_DNA"/>
</dbReference>
<gene>
    <name evidence="10" type="ORF">BJ322DRAFT_708870</name>
</gene>
<evidence type="ECO:0000256" key="8">
    <source>
        <dbReference type="SAM" id="SignalP"/>
    </source>
</evidence>
<comment type="caution">
    <text evidence="10">The sequence shown here is derived from an EMBL/GenBank/DDBJ whole genome shotgun (WGS) entry which is preliminary data.</text>
</comment>
<organism evidence="10 11">
    <name type="scientific">Thelephora terrestris</name>
    <dbReference type="NCBI Taxonomy" id="56493"/>
    <lineage>
        <taxon>Eukaryota</taxon>
        <taxon>Fungi</taxon>
        <taxon>Dikarya</taxon>
        <taxon>Basidiomycota</taxon>
        <taxon>Agaricomycotina</taxon>
        <taxon>Agaricomycetes</taxon>
        <taxon>Thelephorales</taxon>
        <taxon>Thelephoraceae</taxon>
        <taxon>Thelephora</taxon>
    </lineage>
</organism>
<keyword evidence="2 7" id="KW-0812">Transmembrane</keyword>
<dbReference type="Proteomes" id="UP000736335">
    <property type="component" value="Unassembled WGS sequence"/>
</dbReference>
<evidence type="ECO:0000256" key="7">
    <source>
        <dbReference type="SAM" id="Phobius"/>
    </source>
</evidence>
<dbReference type="PANTHER" id="PTHR39469">
    <property type="entry name" value="CHROMOSOME 1, WHOLE GENOME SHOTGUN SEQUENCE"/>
    <property type="match status" value="1"/>
</dbReference>
<evidence type="ECO:0000256" key="6">
    <source>
        <dbReference type="SAM" id="MobiDB-lite"/>
    </source>
</evidence>
<feature type="transmembrane region" description="Helical" evidence="7">
    <location>
        <begin position="246"/>
        <end position="271"/>
    </location>
</feature>
<feature type="compositionally biased region" description="Polar residues" evidence="6">
    <location>
        <begin position="651"/>
        <end position="661"/>
    </location>
</feature>
<feature type="region of interest" description="Disordered" evidence="6">
    <location>
        <begin position="645"/>
        <end position="835"/>
    </location>
</feature>
<dbReference type="InterPro" id="IPR025256">
    <property type="entry name" value="TM7S3/TM198-like_dom"/>
</dbReference>